<dbReference type="AlphaFoldDB" id="A0A6I2UF47"/>
<sequence>MGNRCVITTETREVGVYMHWNGNPDFVASLLKYCKRAGFRRPESDCYGWARLCQVAANYFGGALSIGIDRYDRLDTDNGDNGTYIIRDWEIVDREFGEGFGEANTEIMIAIDNAQPVPMLKGGNTHD</sequence>
<dbReference type="GeneID" id="96778107"/>
<accession>A0A6I2UF47</accession>
<dbReference type="RefSeq" id="WP_154406350.1">
    <property type="nucleotide sequence ID" value="NZ_VUNR01000005.1"/>
</dbReference>
<protein>
    <submittedName>
        <fullName evidence="1">Uncharacterized protein</fullName>
    </submittedName>
</protein>
<comment type="caution">
    <text evidence="1">The sequence shown here is derived from an EMBL/GenBank/DDBJ whole genome shotgun (WGS) entry which is preliminary data.</text>
</comment>
<dbReference type="Proteomes" id="UP000433181">
    <property type="component" value="Unassembled WGS sequence"/>
</dbReference>
<evidence type="ECO:0000313" key="2">
    <source>
        <dbReference type="Proteomes" id="UP000433181"/>
    </source>
</evidence>
<dbReference type="EMBL" id="VUNR01000005">
    <property type="protein sequence ID" value="MSU08194.1"/>
    <property type="molecule type" value="Genomic_DNA"/>
</dbReference>
<gene>
    <name evidence="1" type="ORF">FYJ84_04195</name>
</gene>
<reference evidence="1 2" key="1">
    <citation type="submission" date="2019-08" db="EMBL/GenBank/DDBJ databases">
        <title>In-depth cultivation of the pig gut microbiome towards novel bacterial diversity and tailored functional studies.</title>
        <authorList>
            <person name="Wylensek D."/>
            <person name="Hitch T.C.A."/>
            <person name="Clavel T."/>
        </authorList>
    </citation>
    <scope>NUCLEOTIDE SEQUENCE [LARGE SCALE GENOMIC DNA]</scope>
    <source>
        <strain evidence="1 2">WCA-693-APC-5D-A</strain>
    </source>
</reference>
<organism evidence="1 2">
    <name type="scientific">Anaerovibrio slackiae</name>
    <dbReference type="NCBI Taxonomy" id="2652309"/>
    <lineage>
        <taxon>Bacteria</taxon>
        <taxon>Bacillati</taxon>
        <taxon>Bacillota</taxon>
        <taxon>Negativicutes</taxon>
        <taxon>Selenomonadales</taxon>
        <taxon>Selenomonadaceae</taxon>
        <taxon>Anaerovibrio</taxon>
    </lineage>
</organism>
<proteinExistence type="predicted"/>
<keyword evidence="2" id="KW-1185">Reference proteome</keyword>
<evidence type="ECO:0000313" key="1">
    <source>
        <dbReference type="EMBL" id="MSU08194.1"/>
    </source>
</evidence>
<name>A0A6I2UF47_9FIRM</name>